<dbReference type="Pfam" id="PF23720">
    <property type="entry name" value="DUF7161"/>
    <property type="match status" value="1"/>
</dbReference>
<protein>
    <submittedName>
        <fullName evidence="1">Uncharacterized protein</fullName>
    </submittedName>
</protein>
<dbReference type="Proteomes" id="UP000093759">
    <property type="component" value="Unassembled WGS sequence"/>
</dbReference>
<evidence type="ECO:0000313" key="1">
    <source>
        <dbReference type="EMBL" id="OBK87239.1"/>
    </source>
</evidence>
<evidence type="ECO:0000313" key="2">
    <source>
        <dbReference type="Proteomes" id="UP000093759"/>
    </source>
</evidence>
<dbReference type="InterPro" id="IPR055585">
    <property type="entry name" value="DUF7161"/>
</dbReference>
<name>A0A1A3TX71_MYCSD</name>
<sequence length="61" mass="6434">MMAAYPTDDAGIDADLPAGITDVIAVDDTPNVTLSLQVHPVGDPTRIAFVAFDQLALYSED</sequence>
<proteinExistence type="predicted"/>
<accession>A0A1A3TX71</accession>
<reference evidence="2" key="1">
    <citation type="submission" date="2016-06" db="EMBL/GenBank/DDBJ databases">
        <authorList>
            <person name="Sutton G."/>
            <person name="Brinkac L."/>
            <person name="Sanka R."/>
            <person name="Adams M."/>
            <person name="Lau E."/>
            <person name="Garcia-Basteiro A."/>
            <person name="Lopez-Varela E."/>
            <person name="Palencia S."/>
        </authorList>
    </citation>
    <scope>NUCLEOTIDE SEQUENCE [LARGE SCALE GENOMIC DNA]</scope>
    <source>
        <strain evidence="2">1274684.2</strain>
    </source>
</reference>
<organism evidence="1 2">
    <name type="scientific">Mycolicibacter sinensis (strain JDM601)</name>
    <name type="common">Mycobacterium sinense</name>
    <dbReference type="NCBI Taxonomy" id="875328"/>
    <lineage>
        <taxon>Bacteria</taxon>
        <taxon>Bacillati</taxon>
        <taxon>Actinomycetota</taxon>
        <taxon>Actinomycetes</taxon>
        <taxon>Mycobacteriales</taxon>
        <taxon>Mycobacteriaceae</taxon>
        <taxon>Mycolicibacter</taxon>
    </lineage>
</organism>
<dbReference type="AlphaFoldDB" id="A0A1A3TX71"/>
<gene>
    <name evidence="1" type="ORF">A5648_04485</name>
</gene>
<comment type="caution">
    <text evidence="1">The sequence shown here is derived from an EMBL/GenBank/DDBJ whole genome shotgun (WGS) entry which is preliminary data.</text>
</comment>
<dbReference type="EMBL" id="LZMF01000075">
    <property type="protein sequence ID" value="OBK87239.1"/>
    <property type="molecule type" value="Genomic_DNA"/>
</dbReference>